<feature type="transmembrane region" description="Helical" evidence="9">
    <location>
        <begin position="177"/>
        <end position="197"/>
    </location>
</feature>
<feature type="region of interest" description="Disordered" evidence="8">
    <location>
        <begin position="1"/>
        <end position="58"/>
    </location>
</feature>
<dbReference type="Gene3D" id="1.20.1720.10">
    <property type="entry name" value="Multidrug resistance protein D"/>
    <property type="match status" value="1"/>
</dbReference>
<feature type="transmembrane region" description="Helical" evidence="9">
    <location>
        <begin position="109"/>
        <end position="129"/>
    </location>
</feature>
<evidence type="ECO:0000256" key="1">
    <source>
        <dbReference type="ARBA" id="ARBA00004651"/>
    </source>
</evidence>
<evidence type="ECO:0000259" key="10">
    <source>
        <dbReference type="PROSITE" id="PS50850"/>
    </source>
</evidence>
<keyword evidence="3" id="KW-1003">Cell membrane</keyword>
<evidence type="ECO:0000256" key="7">
    <source>
        <dbReference type="ARBA" id="ARBA00038459"/>
    </source>
</evidence>
<evidence type="ECO:0000256" key="8">
    <source>
        <dbReference type="SAM" id="MobiDB-lite"/>
    </source>
</evidence>
<keyword evidence="2" id="KW-0813">Transport</keyword>
<feature type="compositionally biased region" description="Polar residues" evidence="8">
    <location>
        <begin position="1"/>
        <end position="11"/>
    </location>
</feature>
<evidence type="ECO:0000256" key="6">
    <source>
        <dbReference type="ARBA" id="ARBA00023136"/>
    </source>
</evidence>
<proteinExistence type="inferred from homology"/>
<protein>
    <submittedName>
        <fullName evidence="11">Major facilitator superfamily domain-containing protein</fullName>
    </submittedName>
</protein>
<evidence type="ECO:0000313" key="12">
    <source>
        <dbReference type="Proteomes" id="UP001498771"/>
    </source>
</evidence>
<dbReference type="PROSITE" id="PS50850">
    <property type="entry name" value="MFS"/>
    <property type="match status" value="1"/>
</dbReference>
<feature type="compositionally biased region" description="Basic and acidic residues" evidence="8">
    <location>
        <begin position="27"/>
        <end position="39"/>
    </location>
</feature>
<dbReference type="Pfam" id="PF07690">
    <property type="entry name" value="MFS_1"/>
    <property type="match status" value="1"/>
</dbReference>
<comment type="similarity">
    <text evidence="7">Belongs to the major facilitator superfamily. DHA1 family. Polyamines/proton antiporter (TC 2.A.1.2.16) subfamily.</text>
</comment>
<keyword evidence="12" id="KW-1185">Reference proteome</keyword>
<dbReference type="EMBL" id="JBBJBU010000013">
    <property type="protein sequence ID" value="KAK7203063.1"/>
    <property type="molecule type" value="Genomic_DNA"/>
</dbReference>
<feature type="transmembrane region" description="Helical" evidence="9">
    <location>
        <begin position="383"/>
        <end position="403"/>
    </location>
</feature>
<gene>
    <name evidence="11" type="ORF">BZA70DRAFT_283760</name>
</gene>
<feature type="transmembrane region" description="Helical" evidence="9">
    <location>
        <begin position="203"/>
        <end position="225"/>
    </location>
</feature>
<dbReference type="PANTHER" id="PTHR23502:SF186">
    <property type="entry name" value="MAJOR FACILITATOR SUPERFAMILY (MFS) PROFILE DOMAIN-CONTAINING PROTEIN"/>
    <property type="match status" value="1"/>
</dbReference>
<name>A0ABR1EZM7_9ASCO</name>
<feature type="transmembrane region" description="Helical" evidence="9">
    <location>
        <begin position="237"/>
        <end position="258"/>
    </location>
</feature>
<dbReference type="InterPro" id="IPR036259">
    <property type="entry name" value="MFS_trans_sf"/>
</dbReference>
<feature type="transmembrane region" description="Helical" evidence="9">
    <location>
        <begin position="338"/>
        <end position="363"/>
    </location>
</feature>
<dbReference type="InterPro" id="IPR020846">
    <property type="entry name" value="MFS_dom"/>
</dbReference>
<dbReference type="InterPro" id="IPR011701">
    <property type="entry name" value="MFS"/>
</dbReference>
<dbReference type="PANTHER" id="PTHR23502">
    <property type="entry name" value="MAJOR FACILITATOR SUPERFAMILY"/>
    <property type="match status" value="1"/>
</dbReference>
<sequence length="488" mass="52923">MSVTSAESAGVQQEKLAVDNNSAITPTEKKTKEEEECNKASRASSDEAVDVDGSGDADANAAAEDLEKQKLKEKIHGPSFISDLEHGVVGWDSEDDPANPKNWSNRRKLMVMSFVIITGLMVPTVSTLFAPGQALMAAEFGLTNSVVKQFTVSSYVLGFGWGPLIHAPMSEMYGRKYVVAISNLLLSILNIGCSEATSVAMFLIFRALSGILGCAGMVVGAGIISDMFRVEETGRATALYLLGPIMGPVCGPILGGFISQRAGWRWCFRVIEIFAGIMSLCFFFAVPETNATVLLRLKAARLRRAGGSPDLISIIDSRIPPMKPRAKFTANISRAFKLMLFAPIVVAFSLYMTVAYSYLYVFFTTLTEVLTEQYGFSIEMAGLAYLSVGAGTFTSVMVVGSTNDRMVAYLTTRNNGVRKPEMRLGPMIIGSILIPASMFWYGWGVQTHIHWFPLILSLFPMGSGLLASLLPIQAYLIELYAPLGAAHT</sequence>
<feature type="transmembrane region" description="Helical" evidence="9">
    <location>
        <begin position="149"/>
        <end position="165"/>
    </location>
</feature>
<feature type="transmembrane region" description="Helical" evidence="9">
    <location>
        <begin position="270"/>
        <end position="295"/>
    </location>
</feature>
<accession>A0ABR1EZM7</accession>
<keyword evidence="5 9" id="KW-1133">Transmembrane helix</keyword>
<feature type="transmembrane region" description="Helical" evidence="9">
    <location>
        <begin position="449"/>
        <end position="470"/>
    </location>
</feature>
<dbReference type="GeneID" id="90039001"/>
<keyword evidence="4 9" id="KW-0812">Transmembrane</keyword>
<feature type="transmembrane region" description="Helical" evidence="9">
    <location>
        <begin position="424"/>
        <end position="443"/>
    </location>
</feature>
<reference evidence="11 12" key="1">
    <citation type="submission" date="2024-03" db="EMBL/GenBank/DDBJ databases">
        <title>Genome-scale model development and genomic sequencing of the oleaginous clade Lipomyces.</title>
        <authorList>
            <consortium name="Lawrence Berkeley National Laboratory"/>
            <person name="Czajka J.J."/>
            <person name="Han Y."/>
            <person name="Kim J."/>
            <person name="Mondo S.J."/>
            <person name="Hofstad B.A."/>
            <person name="Robles A."/>
            <person name="Haridas S."/>
            <person name="Riley R."/>
            <person name="LaButti K."/>
            <person name="Pangilinan J."/>
            <person name="Andreopoulos W."/>
            <person name="Lipzen A."/>
            <person name="Yan J."/>
            <person name="Wang M."/>
            <person name="Ng V."/>
            <person name="Grigoriev I.V."/>
            <person name="Spatafora J.W."/>
            <person name="Magnuson J.K."/>
            <person name="Baker S.E."/>
            <person name="Pomraning K.R."/>
        </authorList>
    </citation>
    <scope>NUCLEOTIDE SEQUENCE [LARGE SCALE GENOMIC DNA]</scope>
    <source>
        <strain evidence="11 12">Phaff 52-87</strain>
    </source>
</reference>
<evidence type="ECO:0000313" key="11">
    <source>
        <dbReference type="EMBL" id="KAK7203063.1"/>
    </source>
</evidence>
<dbReference type="SUPFAM" id="SSF103473">
    <property type="entry name" value="MFS general substrate transporter"/>
    <property type="match status" value="1"/>
</dbReference>
<evidence type="ECO:0000256" key="3">
    <source>
        <dbReference type="ARBA" id="ARBA00022475"/>
    </source>
</evidence>
<feature type="domain" description="Major facilitator superfamily (MFS) profile" evidence="10">
    <location>
        <begin position="111"/>
        <end position="488"/>
    </location>
</feature>
<organism evidence="11 12">
    <name type="scientific">Myxozyma melibiosi</name>
    <dbReference type="NCBI Taxonomy" id="54550"/>
    <lineage>
        <taxon>Eukaryota</taxon>
        <taxon>Fungi</taxon>
        <taxon>Dikarya</taxon>
        <taxon>Ascomycota</taxon>
        <taxon>Saccharomycotina</taxon>
        <taxon>Lipomycetes</taxon>
        <taxon>Lipomycetales</taxon>
        <taxon>Lipomycetaceae</taxon>
        <taxon>Myxozyma</taxon>
    </lineage>
</organism>
<comment type="caution">
    <text evidence="11">The sequence shown here is derived from an EMBL/GenBank/DDBJ whole genome shotgun (WGS) entry which is preliminary data.</text>
</comment>
<dbReference type="RefSeq" id="XP_064766096.1">
    <property type="nucleotide sequence ID" value="XM_064913489.1"/>
</dbReference>
<evidence type="ECO:0000256" key="2">
    <source>
        <dbReference type="ARBA" id="ARBA00022448"/>
    </source>
</evidence>
<comment type="subcellular location">
    <subcellularLocation>
        <location evidence="1">Cell membrane</location>
        <topology evidence="1">Multi-pass membrane protein</topology>
    </subcellularLocation>
</comment>
<keyword evidence="6 9" id="KW-0472">Membrane</keyword>
<evidence type="ECO:0000256" key="4">
    <source>
        <dbReference type="ARBA" id="ARBA00022692"/>
    </source>
</evidence>
<evidence type="ECO:0000256" key="5">
    <source>
        <dbReference type="ARBA" id="ARBA00022989"/>
    </source>
</evidence>
<evidence type="ECO:0000256" key="9">
    <source>
        <dbReference type="SAM" id="Phobius"/>
    </source>
</evidence>
<dbReference type="Proteomes" id="UP001498771">
    <property type="component" value="Unassembled WGS sequence"/>
</dbReference>